<dbReference type="EMBL" id="VDLY02000016">
    <property type="protein sequence ID" value="KAB8162021.1"/>
    <property type="molecule type" value="Genomic_DNA"/>
</dbReference>
<organism evidence="6 7">
    <name type="scientific">Streptomyces mimosae</name>
    <dbReference type="NCBI Taxonomy" id="2586635"/>
    <lineage>
        <taxon>Bacteria</taxon>
        <taxon>Bacillati</taxon>
        <taxon>Actinomycetota</taxon>
        <taxon>Actinomycetes</taxon>
        <taxon>Kitasatosporales</taxon>
        <taxon>Streptomycetaceae</taxon>
        <taxon>Streptomyces</taxon>
    </lineage>
</organism>
<evidence type="ECO:0000256" key="1">
    <source>
        <dbReference type="ARBA" id="ARBA00022630"/>
    </source>
</evidence>
<dbReference type="PANTHER" id="PTHR43408">
    <property type="entry name" value="FMN REDUCTASE (NADPH)"/>
    <property type="match status" value="1"/>
</dbReference>
<dbReference type="InterPro" id="IPR051814">
    <property type="entry name" value="NAD(P)H-dep_FMN_reductase"/>
</dbReference>
<dbReference type="InterPro" id="IPR023932">
    <property type="entry name" value="CE1759_FMN_reduct"/>
</dbReference>
<dbReference type="PANTHER" id="PTHR43408:SF2">
    <property type="entry name" value="FMN REDUCTASE (NADPH)"/>
    <property type="match status" value="1"/>
</dbReference>
<evidence type="ECO:0000256" key="2">
    <source>
        <dbReference type="ARBA" id="ARBA00022643"/>
    </source>
</evidence>
<evidence type="ECO:0000313" key="6">
    <source>
        <dbReference type="EMBL" id="KAB8162021.1"/>
    </source>
</evidence>
<comment type="caution">
    <text evidence="6">The sequence shown here is derived from an EMBL/GenBank/DDBJ whole genome shotgun (WGS) entry which is preliminary data.</text>
</comment>
<proteinExistence type="predicted"/>
<dbReference type="Proteomes" id="UP000314251">
    <property type="component" value="Unassembled WGS sequence"/>
</dbReference>
<dbReference type="InterPro" id="IPR005025">
    <property type="entry name" value="FMN_Rdtase-like_dom"/>
</dbReference>
<evidence type="ECO:0000259" key="5">
    <source>
        <dbReference type="Pfam" id="PF03358"/>
    </source>
</evidence>
<dbReference type="AlphaFoldDB" id="A0A5N5ZZW5"/>
<dbReference type="Gene3D" id="3.40.50.360">
    <property type="match status" value="1"/>
</dbReference>
<sequence>MTPRTLVVVSAGLSQPSSTRLLADRLAEATRRHLDPGEEGRDGGPEVVTIRVVELRDLARDIADHLVTGFPAPPLREAIEAVERADAVIAVTPVFAASYSGLFKSFFDLFEPTALVGTPVLMAATGGTARHSLTLEHAMRPLFAYLRATVAPTAVFAAAEDWGGDGDPLTDTLPTRIDRAARELATLLLAEAGVGAVTGAAADGGAAAGGLAPAGGGEPAGGDAEEGTAGAPGLAFTPFAEQLAALRRR</sequence>
<dbReference type="OrthoDB" id="1643408at2"/>
<protein>
    <submittedName>
        <fullName evidence="6">Oxidoreductase</fullName>
    </submittedName>
</protein>
<accession>A0A5N5ZZW5</accession>
<evidence type="ECO:0000313" key="7">
    <source>
        <dbReference type="Proteomes" id="UP000314251"/>
    </source>
</evidence>
<evidence type="ECO:0000256" key="3">
    <source>
        <dbReference type="ARBA" id="ARBA00023002"/>
    </source>
</evidence>
<gene>
    <name evidence="6" type="ORF">FH607_023445</name>
</gene>
<name>A0A5N5ZZW5_9ACTN</name>
<dbReference type="InterPro" id="IPR029039">
    <property type="entry name" value="Flavoprotein-like_sf"/>
</dbReference>
<keyword evidence="1" id="KW-0285">Flavoprotein</keyword>
<dbReference type="RefSeq" id="WP_139672092.1">
    <property type="nucleotide sequence ID" value="NZ_VDLY02000016.1"/>
</dbReference>
<reference evidence="6" key="1">
    <citation type="submission" date="2019-10" db="EMBL/GenBank/DDBJ databases">
        <title>Nonomuraea sp. nov., isolated from Phyllanthus amarus.</title>
        <authorList>
            <person name="Klykleung N."/>
            <person name="Tanasupawat S."/>
        </authorList>
    </citation>
    <scope>NUCLEOTIDE SEQUENCE [LARGE SCALE GENOMIC DNA]</scope>
    <source>
        <strain evidence="6">3MP-10</strain>
    </source>
</reference>
<dbReference type="NCBIfam" id="TIGR04037">
    <property type="entry name" value="LLM_duo_CE1759"/>
    <property type="match status" value="1"/>
</dbReference>
<keyword evidence="3" id="KW-0560">Oxidoreductase</keyword>
<feature type="compositionally biased region" description="Gly residues" evidence="4">
    <location>
        <begin position="211"/>
        <end position="220"/>
    </location>
</feature>
<keyword evidence="2" id="KW-0288">FMN</keyword>
<dbReference type="GO" id="GO:0016491">
    <property type="term" value="F:oxidoreductase activity"/>
    <property type="evidence" value="ECO:0007669"/>
    <property type="project" value="UniProtKB-KW"/>
</dbReference>
<feature type="region of interest" description="Disordered" evidence="4">
    <location>
        <begin position="211"/>
        <end position="233"/>
    </location>
</feature>
<dbReference type="Pfam" id="PF03358">
    <property type="entry name" value="FMN_red"/>
    <property type="match status" value="1"/>
</dbReference>
<feature type="domain" description="NADPH-dependent FMN reductase-like" evidence="5">
    <location>
        <begin position="6"/>
        <end position="162"/>
    </location>
</feature>
<dbReference type="SUPFAM" id="SSF52218">
    <property type="entry name" value="Flavoproteins"/>
    <property type="match status" value="1"/>
</dbReference>
<keyword evidence="7" id="KW-1185">Reference proteome</keyword>
<evidence type="ECO:0000256" key="4">
    <source>
        <dbReference type="SAM" id="MobiDB-lite"/>
    </source>
</evidence>